<keyword evidence="1" id="KW-0732">Signal</keyword>
<evidence type="ECO:0000313" key="3">
    <source>
        <dbReference type="Proteomes" id="UP000001471"/>
    </source>
</evidence>
<dbReference type="KEGG" id="ptrr:6340981"/>
<evidence type="ECO:0000256" key="1">
    <source>
        <dbReference type="SAM" id="SignalP"/>
    </source>
</evidence>
<name>B2VZB8_PYRTR</name>
<accession>B2VZB8</accession>
<protein>
    <recommendedName>
        <fullName evidence="4">Extracellular membrane protein CFEM domain-containing protein</fullName>
    </recommendedName>
</protein>
<sequence length="179" mass="19592">MKILTTLIVLPLLAAAVPVYKDASTGEPFTSPDLEKLSVDKREDNCNTHCQVQWDKLQSCNWMPSCAQSSHIDQYRRSWLILLTIILASLAAAAIPTQQQCAAAESSCHTSCSSLRNNLNICICNTPGAPEDACHDAQVAYTNCAVKKCVQPEQRRADDVGDVPRWVLQGGRVVAYTES</sequence>
<evidence type="ECO:0008006" key="4">
    <source>
        <dbReference type="Google" id="ProtNLM"/>
    </source>
</evidence>
<dbReference type="InParanoid" id="B2VZB8"/>
<dbReference type="EMBL" id="DS231616">
    <property type="protein sequence ID" value="EDU45281.1"/>
    <property type="molecule type" value="Genomic_DNA"/>
</dbReference>
<gene>
    <name evidence="2" type="ORF">PTRG_02758</name>
</gene>
<reference evidence="3" key="1">
    <citation type="journal article" date="2013" name="G3 (Bethesda)">
        <title>Comparative genomics of a plant-pathogenic fungus, Pyrenophora tritici-repentis, reveals transduplication and the impact of repeat elements on pathogenicity and population divergence.</title>
        <authorList>
            <person name="Manning V.A."/>
            <person name="Pandelova I."/>
            <person name="Dhillon B."/>
            <person name="Wilhelm L.J."/>
            <person name="Goodwin S.B."/>
            <person name="Berlin A.M."/>
            <person name="Figueroa M."/>
            <person name="Freitag M."/>
            <person name="Hane J.K."/>
            <person name="Henrissat B."/>
            <person name="Holman W.H."/>
            <person name="Kodira C.D."/>
            <person name="Martin J."/>
            <person name="Oliver R.P."/>
            <person name="Robbertse B."/>
            <person name="Schackwitz W."/>
            <person name="Schwartz D.C."/>
            <person name="Spatafora J.W."/>
            <person name="Turgeon B.G."/>
            <person name="Yandava C."/>
            <person name="Young S."/>
            <person name="Zhou S."/>
            <person name="Zeng Q."/>
            <person name="Grigoriev I.V."/>
            <person name="Ma L.-J."/>
            <person name="Ciuffetti L.M."/>
        </authorList>
    </citation>
    <scope>NUCLEOTIDE SEQUENCE [LARGE SCALE GENOMIC DNA]</scope>
    <source>
        <strain evidence="3">Pt-1C-BFP</strain>
    </source>
</reference>
<dbReference type="AlphaFoldDB" id="B2VZB8"/>
<evidence type="ECO:0000313" key="2">
    <source>
        <dbReference type="EMBL" id="EDU45281.1"/>
    </source>
</evidence>
<organism evidence="2 3">
    <name type="scientific">Pyrenophora tritici-repentis (strain Pt-1C-BFP)</name>
    <name type="common">Wheat tan spot fungus</name>
    <name type="synonym">Drechslera tritici-repentis</name>
    <dbReference type="NCBI Taxonomy" id="426418"/>
    <lineage>
        <taxon>Eukaryota</taxon>
        <taxon>Fungi</taxon>
        <taxon>Dikarya</taxon>
        <taxon>Ascomycota</taxon>
        <taxon>Pezizomycotina</taxon>
        <taxon>Dothideomycetes</taxon>
        <taxon>Pleosporomycetidae</taxon>
        <taxon>Pleosporales</taxon>
        <taxon>Pleosporineae</taxon>
        <taxon>Pleosporaceae</taxon>
        <taxon>Pyrenophora</taxon>
    </lineage>
</organism>
<dbReference type="HOGENOM" id="CLU_1504199_0_0_1"/>
<feature type="signal peptide" evidence="1">
    <location>
        <begin position="1"/>
        <end position="16"/>
    </location>
</feature>
<dbReference type="GeneID" id="6340981"/>
<dbReference type="OrthoDB" id="10343197at2759"/>
<feature type="chain" id="PRO_5002784352" description="Extracellular membrane protein CFEM domain-containing protein" evidence="1">
    <location>
        <begin position="17"/>
        <end position="179"/>
    </location>
</feature>
<proteinExistence type="predicted"/>
<dbReference type="Proteomes" id="UP000001471">
    <property type="component" value="Unassembled WGS sequence"/>
</dbReference>